<dbReference type="PANTHER" id="PTHR33167">
    <property type="entry name" value="TRANSCRIPTION FACTOR, PUTATIVE (DUF863)-RELATED"/>
    <property type="match status" value="1"/>
</dbReference>
<dbReference type="AlphaFoldDB" id="A0A0K9Q397"/>
<accession>A0A0K9Q397</accession>
<evidence type="ECO:0000313" key="3">
    <source>
        <dbReference type="Proteomes" id="UP000036987"/>
    </source>
</evidence>
<dbReference type="OrthoDB" id="786875at2759"/>
<dbReference type="EMBL" id="LFYR01000223">
    <property type="protein sequence ID" value="KMZ74945.1"/>
    <property type="molecule type" value="Genomic_DNA"/>
</dbReference>
<feature type="region of interest" description="Disordered" evidence="1">
    <location>
        <begin position="286"/>
        <end position="315"/>
    </location>
</feature>
<dbReference type="Proteomes" id="UP000036987">
    <property type="component" value="Unassembled WGS sequence"/>
</dbReference>
<organism evidence="2 3">
    <name type="scientific">Zostera marina</name>
    <name type="common">Eelgrass</name>
    <dbReference type="NCBI Taxonomy" id="29655"/>
    <lineage>
        <taxon>Eukaryota</taxon>
        <taxon>Viridiplantae</taxon>
        <taxon>Streptophyta</taxon>
        <taxon>Embryophyta</taxon>
        <taxon>Tracheophyta</taxon>
        <taxon>Spermatophyta</taxon>
        <taxon>Magnoliopsida</taxon>
        <taxon>Liliopsida</taxon>
        <taxon>Zosteraceae</taxon>
        <taxon>Zostera</taxon>
    </lineage>
</organism>
<dbReference type="PANTHER" id="PTHR33167:SF4">
    <property type="entry name" value="TRANSCRIPTION FACTOR, PUTATIVE (DUF863)-RELATED"/>
    <property type="match status" value="1"/>
</dbReference>
<protein>
    <submittedName>
        <fullName evidence="2">Uncharacterized protein</fullName>
    </submittedName>
</protein>
<reference evidence="3" key="1">
    <citation type="journal article" date="2016" name="Nature">
        <title>The genome of the seagrass Zostera marina reveals angiosperm adaptation to the sea.</title>
        <authorList>
            <person name="Olsen J.L."/>
            <person name="Rouze P."/>
            <person name="Verhelst B."/>
            <person name="Lin Y.-C."/>
            <person name="Bayer T."/>
            <person name="Collen J."/>
            <person name="Dattolo E."/>
            <person name="De Paoli E."/>
            <person name="Dittami S."/>
            <person name="Maumus F."/>
            <person name="Michel G."/>
            <person name="Kersting A."/>
            <person name="Lauritano C."/>
            <person name="Lohaus R."/>
            <person name="Toepel M."/>
            <person name="Tonon T."/>
            <person name="Vanneste K."/>
            <person name="Amirebrahimi M."/>
            <person name="Brakel J."/>
            <person name="Bostroem C."/>
            <person name="Chovatia M."/>
            <person name="Grimwood J."/>
            <person name="Jenkins J.W."/>
            <person name="Jueterbock A."/>
            <person name="Mraz A."/>
            <person name="Stam W.T."/>
            <person name="Tice H."/>
            <person name="Bornberg-Bauer E."/>
            <person name="Green P.J."/>
            <person name="Pearson G.A."/>
            <person name="Procaccini G."/>
            <person name="Duarte C.M."/>
            <person name="Schmutz J."/>
            <person name="Reusch T.B.H."/>
            <person name="Van de Peer Y."/>
        </authorList>
    </citation>
    <scope>NUCLEOTIDE SEQUENCE [LARGE SCALE GENOMIC DNA]</scope>
    <source>
        <strain evidence="3">cv. Finnish</strain>
    </source>
</reference>
<feature type="compositionally biased region" description="Polar residues" evidence="1">
    <location>
        <begin position="299"/>
        <end position="315"/>
    </location>
</feature>
<name>A0A0K9Q397_ZOSMR</name>
<dbReference type="InterPro" id="IPR008581">
    <property type="entry name" value="DUF863_pln"/>
</dbReference>
<evidence type="ECO:0000313" key="2">
    <source>
        <dbReference type="EMBL" id="KMZ74945.1"/>
    </source>
</evidence>
<evidence type="ECO:0000256" key="1">
    <source>
        <dbReference type="SAM" id="MobiDB-lite"/>
    </source>
</evidence>
<comment type="caution">
    <text evidence="2">The sequence shown here is derived from an EMBL/GenBank/DDBJ whole genome shotgun (WGS) entry which is preliminary data.</text>
</comment>
<gene>
    <name evidence="2" type="ORF">ZOSMA_120G00360</name>
</gene>
<sequence>MRPKSIMEERFDKLVRGEGSINWPTRHQIGSRRRFFPEFGYNSRMLGGGDADSDVIRNFKQTIIHQDQIFCHQLHELHDLYQKHKNLGKMSCSNANVANTDGAVNPNLFQTSPIEKNRESSFSWQSRLLGSSPLPNQPKPSRKLFSFDLNKSFDLNSDELASEITSHEQNTNKDPVSILHAKIPYAVENKSSVTQSNPRSSNKTPLFEFDLNMVYSEESTSAILNDTQTVTHWSVSAGSSANSNGVTNDLGVPIFSKNCTQEYNCHSMIRKSDPPCIMTETKIDIKQTEGERSEEDTLSSRTNGNSTDMYNNTSYTTGRQDVQEQPFFLASQNYRNNQTNPLVTKPTVTQPVLHEPDIFVIQEQADQIQSENVSDREISILEAACIINSFRLRESSVKSQYSQVCCPQVIPIESDDDKIIEKPRSSSDSFELEVLTLPECHEGESSSPTWWKIEKETVKDDSRRFKTRSGRRLHDFQKDILPGMVSLSRQEICEDLHSFAEIRKADEFSKKVGKGSRAKRSRHK</sequence>
<dbReference type="Pfam" id="PF05904">
    <property type="entry name" value="DUF863"/>
    <property type="match status" value="1"/>
</dbReference>
<keyword evidence="3" id="KW-1185">Reference proteome</keyword>
<proteinExistence type="predicted"/>